<dbReference type="PRINTS" id="PR00081">
    <property type="entry name" value="GDHRDH"/>
</dbReference>
<accession>A0ABS2IBR0</accession>
<keyword evidence="4 12" id="KW-0560">Oxidoreductase</keyword>
<evidence type="ECO:0000256" key="7">
    <source>
        <dbReference type="ARBA" id="ARBA00039145"/>
    </source>
</evidence>
<evidence type="ECO:0000313" key="12">
    <source>
        <dbReference type="EMBL" id="MBM7060103.1"/>
    </source>
</evidence>
<keyword evidence="13" id="KW-1185">Reference proteome</keyword>
<keyword evidence="3" id="KW-0521">NADP</keyword>
<reference evidence="12 13" key="1">
    <citation type="submission" date="2021-02" db="EMBL/GenBank/DDBJ databases">
        <authorList>
            <person name="Lee D.-H."/>
        </authorList>
    </citation>
    <scope>NUCLEOTIDE SEQUENCE [LARGE SCALE GENOMIC DNA]</scope>
    <source>
        <strain evidence="12 13">UL073</strain>
    </source>
</reference>
<comment type="function">
    <text evidence="5">Catalyzes the reduction of dihydromonapterin to tetrahydromonapterin. Also has lower activity with dihydrofolate.</text>
</comment>
<evidence type="ECO:0000256" key="6">
    <source>
        <dbReference type="ARBA" id="ARBA00038212"/>
    </source>
</evidence>
<dbReference type="InterPro" id="IPR002347">
    <property type="entry name" value="SDR_fam"/>
</dbReference>
<sequence length="227" mass="24768">MTSPILITGTNKRVGQQLAERLAESGFDVLAVNRSPATSQHPRISHFQADLRSTADREALIAFVRGRYTALRGIIHNASLWLDDDLDNLTTMFKIHVEAPYHLNFELGELLQNGAKADIIHICDESSSRGSKGHVAYAATKAALQNMTLSFAAMYAPAVHVNAISPGLLIFKEDGDQAYQAKALQKALLSFEPGAEPLIKAVLYLLDSDYSTGSNIVINGGRHLRKN</sequence>
<comment type="similarity">
    <text evidence="6">Belongs to the short-chain dehydrogenases/reductases (SDR) family. FolM subfamily.</text>
</comment>
<evidence type="ECO:0000256" key="4">
    <source>
        <dbReference type="ARBA" id="ARBA00023002"/>
    </source>
</evidence>
<dbReference type="PANTHER" id="PTHR43639">
    <property type="entry name" value="OXIDOREDUCTASE, SHORT-CHAIN DEHYDROGENASE/REDUCTASE FAMILY (AFU_ORTHOLOGUE AFUA_5G02870)"/>
    <property type="match status" value="1"/>
</dbReference>
<dbReference type="NCBIfam" id="NF005066">
    <property type="entry name" value="PRK06483.1"/>
    <property type="match status" value="1"/>
</dbReference>
<gene>
    <name evidence="12" type="primary">folM</name>
    <name evidence="12" type="ORF">JQX08_05230</name>
</gene>
<evidence type="ECO:0000256" key="2">
    <source>
        <dbReference type="ARBA" id="ARBA00022563"/>
    </source>
</evidence>
<dbReference type="Gene3D" id="3.40.50.720">
    <property type="entry name" value="NAD(P)-binding Rossmann-like Domain"/>
    <property type="match status" value="1"/>
</dbReference>
<comment type="catalytic activity">
    <reaction evidence="10">
        <text>(6S)-5,6,7,8-tetrahydrofolate + NADP(+) = 7,8-dihydrofolate + NADPH + H(+)</text>
        <dbReference type="Rhea" id="RHEA:15009"/>
        <dbReference type="ChEBI" id="CHEBI:15378"/>
        <dbReference type="ChEBI" id="CHEBI:57451"/>
        <dbReference type="ChEBI" id="CHEBI:57453"/>
        <dbReference type="ChEBI" id="CHEBI:57783"/>
        <dbReference type="ChEBI" id="CHEBI:58349"/>
        <dbReference type="EC" id="1.5.1.3"/>
    </reaction>
</comment>
<evidence type="ECO:0000256" key="10">
    <source>
        <dbReference type="ARBA" id="ARBA00048873"/>
    </source>
</evidence>
<organism evidence="12 13">
    <name type="scientific">Zestomonas insulae</name>
    <dbReference type="NCBI Taxonomy" id="2809017"/>
    <lineage>
        <taxon>Bacteria</taxon>
        <taxon>Pseudomonadati</taxon>
        <taxon>Pseudomonadota</taxon>
        <taxon>Gammaproteobacteria</taxon>
        <taxon>Pseudomonadales</taxon>
        <taxon>Pseudomonadaceae</taxon>
        <taxon>Zestomonas</taxon>
    </lineage>
</organism>
<dbReference type="EC" id="1.5.1.50" evidence="7"/>
<dbReference type="InterPro" id="IPR020904">
    <property type="entry name" value="Sc_DH/Rdtase_CS"/>
</dbReference>
<evidence type="ECO:0000313" key="13">
    <source>
        <dbReference type="Proteomes" id="UP000717995"/>
    </source>
</evidence>
<evidence type="ECO:0000256" key="1">
    <source>
        <dbReference type="ARBA" id="ARBA00012856"/>
    </source>
</evidence>
<dbReference type="InterPro" id="IPR036291">
    <property type="entry name" value="NAD(P)-bd_dom_sf"/>
</dbReference>
<dbReference type="Pfam" id="PF00106">
    <property type="entry name" value="adh_short"/>
    <property type="match status" value="1"/>
</dbReference>
<dbReference type="PANTHER" id="PTHR43639:SF6">
    <property type="entry name" value="DIHYDROMONAPTERIN REDUCTASE"/>
    <property type="match status" value="1"/>
</dbReference>
<comment type="caution">
    <text evidence="12">The sequence shown here is derived from an EMBL/GenBank/DDBJ whole genome shotgun (WGS) entry which is preliminary data.</text>
</comment>
<evidence type="ECO:0000256" key="3">
    <source>
        <dbReference type="ARBA" id="ARBA00022857"/>
    </source>
</evidence>
<dbReference type="EMBL" id="JAFEUP010000001">
    <property type="protein sequence ID" value="MBM7060103.1"/>
    <property type="molecule type" value="Genomic_DNA"/>
</dbReference>
<evidence type="ECO:0000256" key="5">
    <source>
        <dbReference type="ARBA" id="ARBA00037508"/>
    </source>
</evidence>
<dbReference type="RefSeq" id="WP_204915184.1">
    <property type="nucleotide sequence ID" value="NZ_JAFEUP010000001.1"/>
</dbReference>
<dbReference type="GO" id="GO:0016491">
    <property type="term" value="F:oxidoreductase activity"/>
    <property type="evidence" value="ECO:0007669"/>
    <property type="project" value="UniProtKB-KW"/>
</dbReference>
<proteinExistence type="inferred from homology"/>
<comment type="catalytic activity">
    <reaction evidence="11">
        <text>7,8-dihydromonapterin + NADPH + H(+) = 5,6,7,8-tetrahydromonapterin + NADP(+)</text>
        <dbReference type="Rhea" id="RHEA:34847"/>
        <dbReference type="ChEBI" id="CHEBI:15378"/>
        <dbReference type="ChEBI" id="CHEBI:57783"/>
        <dbReference type="ChEBI" id="CHEBI:58349"/>
        <dbReference type="ChEBI" id="CHEBI:71175"/>
        <dbReference type="ChEBI" id="CHEBI:71177"/>
        <dbReference type="EC" id="1.5.1.50"/>
    </reaction>
</comment>
<keyword evidence="2" id="KW-0554">One-carbon metabolism</keyword>
<dbReference type="SUPFAM" id="SSF51735">
    <property type="entry name" value="NAD(P)-binding Rossmann-fold domains"/>
    <property type="match status" value="1"/>
</dbReference>
<name>A0ABS2IBR0_9GAMM</name>
<evidence type="ECO:0000256" key="11">
    <source>
        <dbReference type="ARBA" id="ARBA00049376"/>
    </source>
</evidence>
<dbReference type="Proteomes" id="UP000717995">
    <property type="component" value="Unassembled WGS sequence"/>
</dbReference>
<dbReference type="EC" id="1.5.1.3" evidence="1"/>
<dbReference type="PROSITE" id="PS00061">
    <property type="entry name" value="ADH_SHORT"/>
    <property type="match status" value="1"/>
</dbReference>
<evidence type="ECO:0000256" key="8">
    <source>
        <dbReference type="ARBA" id="ARBA00039631"/>
    </source>
</evidence>
<protein>
    <recommendedName>
        <fullName evidence="8">Dihydromonapterin reductase</fullName>
        <ecNumber evidence="1">1.5.1.3</ecNumber>
        <ecNumber evidence="7">1.5.1.50</ecNumber>
    </recommendedName>
    <alternativeName>
        <fullName evidence="9">Dihydrofolate reductase</fullName>
    </alternativeName>
</protein>
<evidence type="ECO:0000256" key="9">
    <source>
        <dbReference type="ARBA" id="ARBA00042299"/>
    </source>
</evidence>